<accession>A0A2G8KT45</accession>
<dbReference type="PANTHER" id="PTHR23347:SF6">
    <property type="entry name" value="FI17904P1"/>
    <property type="match status" value="1"/>
</dbReference>
<feature type="compositionally biased region" description="Basic and acidic residues" evidence="2">
    <location>
        <begin position="477"/>
        <end position="487"/>
    </location>
</feature>
<feature type="compositionally biased region" description="Low complexity" evidence="2">
    <location>
        <begin position="241"/>
        <end position="261"/>
    </location>
</feature>
<feature type="compositionally biased region" description="Polar residues" evidence="2">
    <location>
        <begin position="465"/>
        <end position="476"/>
    </location>
</feature>
<evidence type="ECO:0000256" key="1">
    <source>
        <dbReference type="SAM" id="Coils"/>
    </source>
</evidence>
<feature type="compositionally biased region" description="Low complexity" evidence="2">
    <location>
        <begin position="436"/>
        <end position="452"/>
    </location>
</feature>
<feature type="domain" description="Harmonin-binding protein USHBP1 PDZ-binding" evidence="3">
    <location>
        <begin position="563"/>
        <end position="626"/>
    </location>
</feature>
<protein>
    <submittedName>
        <fullName evidence="4">Putative colorectal mutant cancer protein isoform X1</fullName>
    </submittedName>
</protein>
<dbReference type="InterPro" id="IPR019536">
    <property type="entry name" value="USHBP1_PDZ-bd"/>
</dbReference>
<dbReference type="InterPro" id="IPR040171">
    <property type="entry name" value="USBP1-like"/>
</dbReference>
<sequence length="990" mass="108541">MNSQCDGPKRMDQGQANSHGHISYEDFIHYHMSSNPANLNLLSNQHFYEEKTTSLRDLLEQKRNTTGGGRGSITRESSSSSLTRSTGKLGSLTTGSENSLGASSSLAKESLDSGARDLSPEPGSYLQILMDSLPLTVGGANIANETNNSLHLAALASLKGEILDLSSRLQRVTTERDAFEKKLSKIHAEKAKQVRETEDKLDQQAVRYEERITELHSVIAELNKKIDRSHGDVIREEDELSQSSRHSNMSNSGGSANGSSSFFHGSESVQADNSQDLSEELSRVVGGLEYVTGNRKEDEGISNQVLSAEREVEKLASAAEKTQQQTLQAVKDLGSLTTTTTDRSPTDTHASSSHNSIKSDHRRRSSLEQEICMLREENETLNNTMSMKEEEMQKLKSNLMAIRDEKERLRRKVKELQARKQNSSGATAKERMGYTSSSSTEQLSSPNHRPSPSQSPLPSPAPHSVNPSTGELSYSGSERRGPVAKIAERVRLKPSKAELSKSGERHVLGSELSHAVTNPKVAEHLVQTLQECSNVQEIFQTLSTHGLSLPEGKISEIEVEMERLNSKIEHLKSQNDLLQLSLEESKSSADRLTMLVGKYESNNTALQLAVNYSDQAIEAFESLLSLSQSEKQLLLANCRAAGAGFGESSEGSGEDTEDTTMRLKRVHEERKVSESCAKALLQRLDRSCGTMVCHMPGSALQPWEDLSSHSHTSTTSSTASSCDTDFSKDDEQRLKDYVQQLKNDRAAVRLTVMELQSVHIDPHPTSDGTLTEDGQKLDLENAVLMQELTALKEEKAELKAQYYLLDKEKKALELKLSSREAQEQAYLVQISNLKLEVRDQQDGISRNMKGLSDDTRHSVLHIIRLSDDTGLSVMHVIGLSDETGDRVMHVIGLSDDTGHSVVHVIGLSDDTGHSVVHVIGLSDDAGHSVMHVIGLSDDTGHSVVHVIGLSDDTGHRVMHVIGLSDDAGHSVLHVIGLSDDTGPSAYYRVE</sequence>
<feature type="coiled-coil region" evidence="1">
    <location>
        <begin position="155"/>
        <end position="225"/>
    </location>
</feature>
<feature type="region of interest" description="Disordered" evidence="2">
    <location>
        <begin position="334"/>
        <end position="365"/>
    </location>
</feature>
<feature type="coiled-coil region" evidence="1">
    <location>
        <begin position="774"/>
        <end position="815"/>
    </location>
</feature>
<feature type="compositionally biased region" description="Polar residues" evidence="2">
    <location>
        <begin position="97"/>
        <end position="107"/>
    </location>
</feature>
<dbReference type="Pfam" id="PF10506">
    <property type="entry name" value="USHBP1_PDZ-bd"/>
    <property type="match status" value="1"/>
</dbReference>
<dbReference type="Proteomes" id="UP000230750">
    <property type="component" value="Unassembled WGS sequence"/>
</dbReference>
<dbReference type="PANTHER" id="PTHR23347">
    <property type="entry name" value="COLORECTAL MUTANT CANCER PROTEIN MCC PROTEIN -RELATED"/>
    <property type="match status" value="1"/>
</dbReference>
<feature type="compositionally biased region" description="Basic and acidic residues" evidence="2">
    <location>
        <begin position="109"/>
        <end position="119"/>
    </location>
</feature>
<name>A0A2G8KT45_STIJA</name>
<evidence type="ECO:0000313" key="5">
    <source>
        <dbReference type="Proteomes" id="UP000230750"/>
    </source>
</evidence>
<feature type="compositionally biased region" description="Low complexity" evidence="2">
    <location>
        <begin position="709"/>
        <end position="721"/>
    </location>
</feature>
<dbReference type="EMBL" id="MRZV01000387">
    <property type="protein sequence ID" value="PIK51135.1"/>
    <property type="molecule type" value="Genomic_DNA"/>
</dbReference>
<feature type="compositionally biased region" description="Polar residues" evidence="2">
    <location>
        <begin position="267"/>
        <end position="276"/>
    </location>
</feature>
<organism evidence="4 5">
    <name type="scientific">Stichopus japonicus</name>
    <name type="common">Sea cucumber</name>
    <dbReference type="NCBI Taxonomy" id="307972"/>
    <lineage>
        <taxon>Eukaryota</taxon>
        <taxon>Metazoa</taxon>
        <taxon>Echinodermata</taxon>
        <taxon>Eleutherozoa</taxon>
        <taxon>Echinozoa</taxon>
        <taxon>Holothuroidea</taxon>
        <taxon>Aspidochirotacea</taxon>
        <taxon>Aspidochirotida</taxon>
        <taxon>Stichopodidae</taxon>
        <taxon>Apostichopus</taxon>
    </lineage>
</organism>
<feature type="compositionally biased region" description="Low complexity" evidence="2">
    <location>
        <begin position="72"/>
        <end position="96"/>
    </location>
</feature>
<feature type="coiled-coil region" evidence="1">
    <location>
        <begin position="554"/>
        <end position="581"/>
    </location>
</feature>
<keyword evidence="5" id="KW-1185">Reference proteome</keyword>
<keyword evidence="1" id="KW-0175">Coiled coil</keyword>
<feature type="region of interest" description="Disordered" evidence="2">
    <location>
        <begin position="703"/>
        <end position="726"/>
    </location>
</feature>
<proteinExistence type="predicted"/>
<feature type="region of interest" description="Disordered" evidence="2">
    <location>
        <begin position="62"/>
        <end position="119"/>
    </location>
</feature>
<feature type="region of interest" description="Disordered" evidence="2">
    <location>
        <begin position="233"/>
        <end position="280"/>
    </location>
</feature>
<feature type="region of interest" description="Disordered" evidence="2">
    <location>
        <begin position="414"/>
        <end position="487"/>
    </location>
</feature>
<dbReference type="OrthoDB" id="6256369at2759"/>
<evidence type="ECO:0000256" key="2">
    <source>
        <dbReference type="SAM" id="MobiDB-lite"/>
    </source>
</evidence>
<evidence type="ECO:0000259" key="3">
    <source>
        <dbReference type="Pfam" id="PF10506"/>
    </source>
</evidence>
<reference evidence="4 5" key="1">
    <citation type="journal article" date="2017" name="PLoS Biol.">
        <title>The sea cucumber genome provides insights into morphological evolution and visceral regeneration.</title>
        <authorList>
            <person name="Zhang X."/>
            <person name="Sun L."/>
            <person name="Yuan J."/>
            <person name="Sun Y."/>
            <person name="Gao Y."/>
            <person name="Zhang L."/>
            <person name="Li S."/>
            <person name="Dai H."/>
            <person name="Hamel J.F."/>
            <person name="Liu C."/>
            <person name="Yu Y."/>
            <person name="Liu S."/>
            <person name="Lin W."/>
            <person name="Guo K."/>
            <person name="Jin S."/>
            <person name="Xu P."/>
            <person name="Storey K.B."/>
            <person name="Huan P."/>
            <person name="Zhang T."/>
            <person name="Zhou Y."/>
            <person name="Zhang J."/>
            <person name="Lin C."/>
            <person name="Li X."/>
            <person name="Xing L."/>
            <person name="Huo D."/>
            <person name="Sun M."/>
            <person name="Wang L."/>
            <person name="Mercier A."/>
            <person name="Li F."/>
            <person name="Yang H."/>
            <person name="Xiang J."/>
        </authorList>
    </citation>
    <scope>NUCLEOTIDE SEQUENCE [LARGE SCALE GENOMIC DNA]</scope>
    <source>
        <strain evidence="4">Shaxun</strain>
        <tissue evidence="4">Muscle</tissue>
    </source>
</reference>
<dbReference type="STRING" id="307972.A0A2G8KT45"/>
<evidence type="ECO:0000313" key="4">
    <source>
        <dbReference type="EMBL" id="PIK51135.1"/>
    </source>
</evidence>
<dbReference type="AlphaFoldDB" id="A0A2G8KT45"/>
<gene>
    <name evidence="4" type="ORF">BSL78_11967</name>
</gene>
<comment type="caution">
    <text evidence="4">The sequence shown here is derived from an EMBL/GenBank/DDBJ whole genome shotgun (WGS) entry which is preliminary data.</text>
</comment>